<accession>A0A9W8JPS9</accession>
<keyword evidence="2" id="KW-1185">Reference proteome</keyword>
<evidence type="ECO:0000313" key="2">
    <source>
        <dbReference type="Proteomes" id="UP001148786"/>
    </source>
</evidence>
<organism evidence="1 2">
    <name type="scientific">Agrocybe chaxingu</name>
    <dbReference type="NCBI Taxonomy" id="84603"/>
    <lineage>
        <taxon>Eukaryota</taxon>
        <taxon>Fungi</taxon>
        <taxon>Dikarya</taxon>
        <taxon>Basidiomycota</taxon>
        <taxon>Agaricomycotina</taxon>
        <taxon>Agaricomycetes</taxon>
        <taxon>Agaricomycetidae</taxon>
        <taxon>Agaricales</taxon>
        <taxon>Agaricineae</taxon>
        <taxon>Strophariaceae</taxon>
        <taxon>Agrocybe</taxon>
    </lineage>
</organism>
<comment type="caution">
    <text evidence="1">The sequence shown here is derived from an EMBL/GenBank/DDBJ whole genome shotgun (WGS) entry which is preliminary data.</text>
</comment>
<dbReference type="EMBL" id="JANKHO010002751">
    <property type="protein sequence ID" value="KAJ3489105.1"/>
    <property type="molecule type" value="Genomic_DNA"/>
</dbReference>
<protein>
    <submittedName>
        <fullName evidence="1">Uncharacterized protein</fullName>
    </submittedName>
</protein>
<sequence length="790" mass="90157">MDRTADLKSKGVVTEDSREMVRDLSMANVPDGSVNAVIHIVGKWLGIDVKDAISERTVARIVQEGGVAAKLQMVDELDKAKGFTISGDGTSIKHLNYEAKHATFYAPSYDNQNDASSSEPMPKTRFFGVTMGINHKSKTQLESWKEISNEIYDTFNRAFKLDGIYVDPITFAMFLLGYGSDHSEDQKKLNRLLEEWKTLCDRIWRGKQFMQTSPINAFIQAVWEESMNKIASAGGQEKWDALLEEEKDRLDQEAYIKLCKRIGEEVWNSLPEDVRREGALYIWAGCCMHKEMNATKGGAAELPPFWDSNKLTPPVKLYNRDNEAAAKGGSSVAQERAENVSEGGAIKLASLAGSLFNHKDDKKGLQDTHKIYFEERLGYSVKFPDTSNTRFQSHLEAAAELLVHLPLYIDLLLDVRDSKESGNFNHLEHNVFKGLHDTPTLTEMAALTMYLLAISYPYMRTVRTSGENRANALELTSLHEKVKRHCTIIIENPDLLLHPEATYSTGTMDGKVWGRPEAFYTVQRMAGTLPHLRGCMVAFFKGALATWERFTAEYVADTPIASLTDNQKKKVFICATNDHNEGALGSLRTALRRAPNLSLRRWNSQMMYKQNGTRGYIKTVLTLTHHQRFLRREVRRIDGLKIDRSFRQRQAAYSRQKAAERRAKVADKQRKIDEFEHVLDGLTLELNIEKWRSGLKDNGKKITCPEIRLQIEWHRRLDKEKLIPVRSLINKMKRDDLLVQAMIVVNRYHRTPFPTYTMFVDNISPPPEPPTLDIDWEEQEAREDADMEEC</sequence>
<dbReference type="OrthoDB" id="3246627at2759"/>
<gene>
    <name evidence="1" type="ORF">NLJ89_g11555</name>
</gene>
<reference evidence="1" key="1">
    <citation type="submission" date="2022-07" db="EMBL/GenBank/DDBJ databases">
        <title>Genome Sequence of Agrocybe chaxingu.</title>
        <authorList>
            <person name="Buettner E."/>
        </authorList>
    </citation>
    <scope>NUCLEOTIDE SEQUENCE</scope>
    <source>
        <strain evidence="1">MP-N11</strain>
    </source>
</reference>
<proteinExistence type="predicted"/>
<dbReference type="AlphaFoldDB" id="A0A9W8JPS9"/>
<dbReference type="Proteomes" id="UP001148786">
    <property type="component" value="Unassembled WGS sequence"/>
</dbReference>
<name>A0A9W8JPS9_9AGAR</name>
<evidence type="ECO:0000313" key="1">
    <source>
        <dbReference type="EMBL" id="KAJ3489105.1"/>
    </source>
</evidence>